<gene>
    <name evidence="2" type="ORF">J2Z82_003651</name>
</gene>
<feature type="transmembrane region" description="Helical" evidence="1">
    <location>
        <begin position="150"/>
        <end position="183"/>
    </location>
</feature>
<dbReference type="RefSeq" id="WP_209482142.1">
    <property type="nucleotide sequence ID" value="NZ_JAGGKK010000027.1"/>
</dbReference>
<keyword evidence="1" id="KW-0472">Membrane</keyword>
<name>A0ABS4HIC7_9BACI</name>
<dbReference type="EMBL" id="JAGGKK010000027">
    <property type="protein sequence ID" value="MBP1950679.1"/>
    <property type="molecule type" value="Genomic_DNA"/>
</dbReference>
<evidence type="ECO:0000313" key="3">
    <source>
        <dbReference type="Proteomes" id="UP001519328"/>
    </source>
</evidence>
<organism evidence="2 3">
    <name type="scientific">Virgibacillus litoralis</name>
    <dbReference type="NCBI Taxonomy" id="578221"/>
    <lineage>
        <taxon>Bacteria</taxon>
        <taxon>Bacillati</taxon>
        <taxon>Bacillota</taxon>
        <taxon>Bacilli</taxon>
        <taxon>Bacillales</taxon>
        <taxon>Bacillaceae</taxon>
        <taxon>Virgibacillus</taxon>
    </lineage>
</organism>
<comment type="caution">
    <text evidence="2">The sequence shown here is derived from an EMBL/GenBank/DDBJ whole genome shotgun (WGS) entry which is preliminary data.</text>
</comment>
<protein>
    <recommendedName>
        <fullName evidence="4">Stage II sporulation protein M</fullName>
    </recommendedName>
</protein>
<dbReference type="Proteomes" id="UP001519328">
    <property type="component" value="Unassembled WGS sequence"/>
</dbReference>
<sequence length="233" mass="26830">MKRIFGYIVVFIVGFILGEMDINSITIKVIKEISQLNIASVTDIFSNREIAIGIWIFIFIIFILSKPKIRDAVFKVVQAATAKQLIIPLVIIIIYSTILVLIASLFSFWQLKYLKVVAFWVIFVGIPVSYSAMAIHEVNHYFNDILKRNFKFIVIVEFLLSTITFSILTELILLPLLTFLILLETVATTKDEYYKVKKFLSFIVAFAGFAILGLTLKEAIENYVIFHWRCINR</sequence>
<reference evidence="2 3" key="1">
    <citation type="submission" date="2021-03" db="EMBL/GenBank/DDBJ databases">
        <title>Genomic Encyclopedia of Type Strains, Phase IV (KMG-IV): sequencing the most valuable type-strain genomes for metagenomic binning, comparative biology and taxonomic classification.</title>
        <authorList>
            <person name="Goeker M."/>
        </authorList>
    </citation>
    <scope>NUCLEOTIDE SEQUENCE [LARGE SCALE GENOMIC DNA]</scope>
    <source>
        <strain evidence="2 3">DSM 21085</strain>
    </source>
</reference>
<proteinExistence type="predicted"/>
<evidence type="ECO:0008006" key="4">
    <source>
        <dbReference type="Google" id="ProtNLM"/>
    </source>
</evidence>
<keyword evidence="1" id="KW-1133">Transmembrane helix</keyword>
<evidence type="ECO:0000256" key="1">
    <source>
        <dbReference type="SAM" id="Phobius"/>
    </source>
</evidence>
<feature type="transmembrane region" description="Helical" evidence="1">
    <location>
        <begin position="45"/>
        <end position="64"/>
    </location>
</feature>
<accession>A0ABS4HIC7</accession>
<keyword evidence="3" id="KW-1185">Reference proteome</keyword>
<feature type="transmembrane region" description="Helical" evidence="1">
    <location>
        <begin position="85"/>
        <end position="111"/>
    </location>
</feature>
<feature type="transmembrane region" description="Helical" evidence="1">
    <location>
        <begin position="7"/>
        <end position="25"/>
    </location>
</feature>
<feature type="transmembrane region" description="Helical" evidence="1">
    <location>
        <begin position="117"/>
        <end position="138"/>
    </location>
</feature>
<keyword evidence="1" id="KW-0812">Transmembrane</keyword>
<feature type="transmembrane region" description="Helical" evidence="1">
    <location>
        <begin position="199"/>
        <end position="216"/>
    </location>
</feature>
<evidence type="ECO:0000313" key="2">
    <source>
        <dbReference type="EMBL" id="MBP1950679.1"/>
    </source>
</evidence>